<keyword evidence="7" id="KW-0695">RNA-directed DNA polymerase</keyword>
<dbReference type="GO" id="GO:0003964">
    <property type="term" value="F:RNA-directed DNA polymerase activity"/>
    <property type="evidence" value="ECO:0007669"/>
    <property type="project" value="UniProtKB-KW"/>
</dbReference>
<dbReference type="InterPro" id="IPR043128">
    <property type="entry name" value="Rev_trsase/Diguanyl_cyclase"/>
</dbReference>
<dbReference type="AlphaFoldDB" id="A0A6L2JB17"/>
<evidence type="ECO:0000256" key="7">
    <source>
        <dbReference type="ARBA" id="ARBA00022918"/>
    </source>
</evidence>
<reference evidence="9" key="1">
    <citation type="journal article" date="2019" name="Sci. Rep.">
        <title>Draft genome of Tanacetum cinerariifolium, the natural source of mosquito coil.</title>
        <authorList>
            <person name="Yamashiro T."/>
            <person name="Shiraishi A."/>
            <person name="Satake H."/>
            <person name="Nakayama K."/>
        </authorList>
    </citation>
    <scope>NUCLEOTIDE SEQUENCE</scope>
</reference>
<sequence>MVIEMADRSMQSPKGIAKNILVKIHKFIVLVDVIILDIVKDNKVPIILGRPMLATTHARIEVFGGKISLKVKKEQVIFNVNEGATPVTVSPVCAIKHFDVIDNIEGPDDLEEFLMDDDINGDLGNILQDNNLFLNYEDPGDNPPYPNKSPNWNPVKEFQDTNDNLGIGIDDFVVIDVLWDNLDPGSLTNKQPLKPEFLSILNIVNRYNPYNLLITCEIGFVNLNPYIVPIFPFNIMSRAAYNSIINGNSFTQEITLGEWDRRVATTEPATIQKVMRKVGTLTDEAIRNGSLKKNTKKRAVNPVRREYTGTKPKCTNSNMHHSPESPCRAYFSCNRLGHLAKDCRVVPRMVNLVNARNPSAARGAGFECGGTDHFKAACPRLNQAQRPGGGSSNKVVAIDRGQDHGKNDNQARIESSNLEFSYEIEIASEQLVEINKVIRGCKLEIEGHTFDIDLILFGSESFDVIVGMDWLSKHKAKIICHEREYKRQGTKEGGYVVVRNFLEVFLDDLSGLPPNQEIKFRIDLIPRAISIAKSPYRLAPSKMEELSELNKLTIKNRYPLARIDDLFDQLKGSQYFSKIDLRSGYHQLRVHEDEIPKTAFRNRSRYFEFTVMPFGLTNAPMVFMDLMNRVCRPYLDKFIIVFIDDTLIYSRTWEEYEMYLGLAFELLKKKKLCAKFSKYEFWLQEVQFLRPEDFVVYCDASGLGLGCMLMQRGKVIAYASRQLKIHEKNYTTHDLELGAIVFALKIWRHYLYGTKGVIYTDHKSLQHIFNQNELNMRQRRWIELFSDYDCKICYHPGKANVVVEALSRKERIKPKRIRAMNMTLQSSIKDKILAAQKEAFDEKCRSPIMWAKVGEGKLIGLELVQETTKKIPQIKDRLKAARDHQKSYANKRRKTLEFSVGNHVLLKVSLWKGVVRFGKKEKLAHRFVGTFKIVERIGPVAYRLRLPKELICVHDMFHVSNHKKCLADPTLQIPLDEIQVDAKLNFVEEPMEILEREFKKLKRGRIAIVKAMFNNFSFRTRSSGVSIPSHTLLIYGLDRFRLAKQHNLYREEVGNSM</sequence>
<dbReference type="InterPro" id="IPR021109">
    <property type="entry name" value="Peptidase_aspartic_dom_sf"/>
</dbReference>
<dbReference type="Gene3D" id="2.40.70.10">
    <property type="entry name" value="Acid Proteases"/>
    <property type="match status" value="2"/>
</dbReference>
<keyword evidence="5" id="KW-0255">Endonuclease</keyword>
<dbReference type="EMBL" id="BKCJ010000552">
    <property type="protein sequence ID" value="GEU34213.1"/>
    <property type="molecule type" value="Genomic_DNA"/>
</dbReference>
<dbReference type="Pfam" id="PF08284">
    <property type="entry name" value="RVP_2"/>
    <property type="match status" value="1"/>
</dbReference>
<dbReference type="Pfam" id="PF17917">
    <property type="entry name" value="RT_RNaseH"/>
    <property type="match status" value="1"/>
</dbReference>
<accession>A0A6L2JB17</accession>
<keyword evidence="6" id="KW-0378">Hydrolase</keyword>
<dbReference type="CDD" id="cd00303">
    <property type="entry name" value="retropepsin_like"/>
    <property type="match status" value="1"/>
</dbReference>
<protein>
    <recommendedName>
        <fullName evidence="1">RNA-directed DNA polymerase</fullName>
        <ecNumber evidence="1">2.7.7.49</ecNumber>
    </recommendedName>
</protein>
<evidence type="ECO:0000256" key="2">
    <source>
        <dbReference type="ARBA" id="ARBA00022679"/>
    </source>
</evidence>
<evidence type="ECO:0000313" key="9">
    <source>
        <dbReference type="EMBL" id="GEU34213.1"/>
    </source>
</evidence>
<evidence type="ECO:0000256" key="6">
    <source>
        <dbReference type="ARBA" id="ARBA00022801"/>
    </source>
</evidence>
<gene>
    <name evidence="9" type="ORF">Tci_006191</name>
</gene>
<dbReference type="InterPro" id="IPR056924">
    <property type="entry name" value="SH3_Tf2-1"/>
</dbReference>
<dbReference type="InterPro" id="IPR000477">
    <property type="entry name" value="RT_dom"/>
</dbReference>
<dbReference type="InterPro" id="IPR043502">
    <property type="entry name" value="DNA/RNA_pol_sf"/>
</dbReference>
<proteinExistence type="predicted"/>
<dbReference type="SUPFAM" id="SSF56672">
    <property type="entry name" value="DNA/RNA polymerases"/>
    <property type="match status" value="1"/>
</dbReference>
<evidence type="ECO:0000256" key="3">
    <source>
        <dbReference type="ARBA" id="ARBA00022695"/>
    </source>
</evidence>
<evidence type="ECO:0000256" key="1">
    <source>
        <dbReference type="ARBA" id="ARBA00012493"/>
    </source>
</evidence>
<dbReference type="CDD" id="cd01647">
    <property type="entry name" value="RT_LTR"/>
    <property type="match status" value="1"/>
</dbReference>
<dbReference type="FunFam" id="3.10.20.370:FF:000001">
    <property type="entry name" value="Retrovirus-related Pol polyprotein from transposon 17.6-like protein"/>
    <property type="match status" value="1"/>
</dbReference>
<dbReference type="EC" id="2.7.7.49" evidence="1"/>
<dbReference type="GO" id="GO:0004519">
    <property type="term" value="F:endonuclease activity"/>
    <property type="evidence" value="ECO:0007669"/>
    <property type="project" value="UniProtKB-KW"/>
</dbReference>
<dbReference type="PROSITE" id="PS50878">
    <property type="entry name" value="RT_POL"/>
    <property type="match status" value="1"/>
</dbReference>
<keyword evidence="3" id="KW-0548">Nucleotidyltransferase</keyword>
<dbReference type="InterPro" id="IPR041373">
    <property type="entry name" value="RT_RNaseH"/>
</dbReference>
<dbReference type="GO" id="GO:0016787">
    <property type="term" value="F:hydrolase activity"/>
    <property type="evidence" value="ECO:0007669"/>
    <property type="project" value="UniProtKB-KW"/>
</dbReference>
<evidence type="ECO:0000256" key="5">
    <source>
        <dbReference type="ARBA" id="ARBA00022759"/>
    </source>
</evidence>
<comment type="caution">
    <text evidence="9">The sequence shown here is derived from an EMBL/GenBank/DDBJ whole genome shotgun (WGS) entry which is preliminary data.</text>
</comment>
<name>A0A6L2JB17_TANCI</name>
<dbReference type="PANTHER" id="PTHR24559">
    <property type="entry name" value="TRANSPOSON TY3-I GAG-POL POLYPROTEIN"/>
    <property type="match status" value="1"/>
</dbReference>
<dbReference type="InterPro" id="IPR053134">
    <property type="entry name" value="RNA-dir_DNA_polymerase"/>
</dbReference>
<keyword evidence="2" id="KW-0808">Transferase</keyword>
<dbReference type="CDD" id="cd09274">
    <property type="entry name" value="RNase_HI_RT_Ty3"/>
    <property type="match status" value="1"/>
</dbReference>
<organism evidence="9">
    <name type="scientific">Tanacetum cinerariifolium</name>
    <name type="common">Dalmatian daisy</name>
    <name type="synonym">Chrysanthemum cinerariifolium</name>
    <dbReference type="NCBI Taxonomy" id="118510"/>
    <lineage>
        <taxon>Eukaryota</taxon>
        <taxon>Viridiplantae</taxon>
        <taxon>Streptophyta</taxon>
        <taxon>Embryophyta</taxon>
        <taxon>Tracheophyta</taxon>
        <taxon>Spermatophyta</taxon>
        <taxon>Magnoliopsida</taxon>
        <taxon>eudicotyledons</taxon>
        <taxon>Gunneridae</taxon>
        <taxon>Pentapetalae</taxon>
        <taxon>asterids</taxon>
        <taxon>campanulids</taxon>
        <taxon>Asterales</taxon>
        <taxon>Asteraceae</taxon>
        <taxon>Asteroideae</taxon>
        <taxon>Anthemideae</taxon>
        <taxon>Anthemidinae</taxon>
        <taxon>Tanacetum</taxon>
    </lineage>
</organism>
<dbReference type="Pfam" id="PF00078">
    <property type="entry name" value="RVT_1"/>
    <property type="match status" value="1"/>
</dbReference>
<feature type="domain" description="Reverse transcriptase" evidence="8">
    <location>
        <begin position="506"/>
        <end position="709"/>
    </location>
</feature>
<dbReference type="Pfam" id="PF24626">
    <property type="entry name" value="SH3_Tf2-1"/>
    <property type="match status" value="1"/>
</dbReference>
<evidence type="ECO:0000256" key="4">
    <source>
        <dbReference type="ARBA" id="ARBA00022722"/>
    </source>
</evidence>
<evidence type="ECO:0000259" key="8">
    <source>
        <dbReference type="PROSITE" id="PS50878"/>
    </source>
</evidence>
<keyword evidence="4" id="KW-0540">Nuclease</keyword>
<dbReference type="Gene3D" id="3.10.10.10">
    <property type="entry name" value="HIV Type 1 Reverse Transcriptase, subunit A, domain 1"/>
    <property type="match status" value="1"/>
</dbReference>
<dbReference type="PANTHER" id="PTHR24559:SF444">
    <property type="entry name" value="REVERSE TRANSCRIPTASE DOMAIN-CONTAINING PROTEIN"/>
    <property type="match status" value="1"/>
</dbReference>
<dbReference type="Gene3D" id="3.30.70.270">
    <property type="match status" value="1"/>
</dbReference>
<dbReference type="Gene3D" id="4.10.60.10">
    <property type="entry name" value="Zinc finger, CCHC-type"/>
    <property type="match status" value="1"/>
</dbReference>